<dbReference type="UniPathway" id="UPA00076">
    <property type="reaction ID" value="UER00146"/>
</dbReference>
<dbReference type="InterPro" id="IPR030830">
    <property type="entry name" value="Myo_inos_IolC"/>
</dbReference>
<dbReference type="EMBL" id="FOCQ01000007">
    <property type="protein sequence ID" value="SEN19853.1"/>
    <property type="molecule type" value="Genomic_DNA"/>
</dbReference>
<keyword evidence="2 6" id="KW-0808">Transferase</keyword>
<reference evidence="8 9" key="1">
    <citation type="submission" date="2016-10" db="EMBL/GenBank/DDBJ databases">
        <authorList>
            <person name="de Groot N.N."/>
        </authorList>
    </citation>
    <scope>NUCLEOTIDE SEQUENCE [LARGE SCALE GENOMIC DNA]</scope>
    <source>
        <strain evidence="8 9">DSM 46701</strain>
    </source>
</reference>
<accession>A0A1H8EK45</accession>
<dbReference type="Pfam" id="PF00294">
    <property type="entry name" value="PfkB"/>
    <property type="match status" value="1"/>
</dbReference>
<sequence length="343" mass="38112">MNLLNFDSRKPMDFIAIGRLCIDLNANEINRPMEESVTFTKYVGGSPANIAIGMSRLGLKTGFIGRVADDQMGRFILNYLKKNQIDTSNVITDQSGSVTGLAFTEIKSPTDCSILLYRDNVADLKLEPGDISEEYIKNAKTLLISGTALAKSPSREAVFLALDYARKHDVVVFFDLDYRPYTWTSPEETAVYYNLAAEKCDVIIGTREEFDMMERFEQNPNHDDSFTAQKWFAYHAKIVVIKHGKNGSIAYTKRGESFEGTVFPAKVIKTFGAGDSYAAGFIYGLMQGWDIPRSMEYGAAAASIVISSHSCSEAMPTAGQIDNYIQKCKNGELTVEFADTTRE</sequence>
<keyword evidence="9" id="KW-1185">Reference proteome</keyword>
<evidence type="ECO:0000256" key="5">
    <source>
        <dbReference type="ARBA" id="ARBA00022840"/>
    </source>
</evidence>
<dbReference type="InterPro" id="IPR022841">
    <property type="entry name" value="DKG_kinase_firmi"/>
</dbReference>
<dbReference type="GO" id="GO:0019310">
    <property type="term" value="P:inositol catabolic process"/>
    <property type="evidence" value="ECO:0007669"/>
    <property type="project" value="UniProtKB-UniRule"/>
</dbReference>
<name>A0A1H8EK45_9BACL</name>
<dbReference type="GO" id="GO:0047590">
    <property type="term" value="F:5-dehydro-2-deoxygluconokinase activity"/>
    <property type="evidence" value="ECO:0007669"/>
    <property type="project" value="UniProtKB-UniRule"/>
</dbReference>
<evidence type="ECO:0000313" key="9">
    <source>
        <dbReference type="Proteomes" id="UP000199695"/>
    </source>
</evidence>
<evidence type="ECO:0000259" key="7">
    <source>
        <dbReference type="Pfam" id="PF00294"/>
    </source>
</evidence>
<dbReference type="GO" id="GO:0005524">
    <property type="term" value="F:ATP binding"/>
    <property type="evidence" value="ECO:0007669"/>
    <property type="project" value="UniProtKB-UniRule"/>
</dbReference>
<dbReference type="CDD" id="cd01166">
    <property type="entry name" value="KdgK"/>
    <property type="match status" value="1"/>
</dbReference>
<keyword evidence="4 6" id="KW-0418">Kinase</keyword>
<evidence type="ECO:0000256" key="1">
    <source>
        <dbReference type="ARBA" id="ARBA00010688"/>
    </source>
</evidence>
<evidence type="ECO:0000256" key="3">
    <source>
        <dbReference type="ARBA" id="ARBA00022741"/>
    </source>
</evidence>
<comment type="function">
    <text evidence="6">Catalyzes the phosphorylation of 5-dehydro-2-deoxy-D-gluconate (2-deoxy-5-keto-D-gluconate or DKG) to 6-phospho-5-dehydro-2-deoxy-D-gluconate (DKGP).</text>
</comment>
<keyword evidence="3 6" id="KW-0547">Nucleotide-binding</keyword>
<keyword evidence="5 6" id="KW-0067">ATP-binding</keyword>
<dbReference type="SUPFAM" id="SSF53613">
    <property type="entry name" value="Ribokinase-like"/>
    <property type="match status" value="1"/>
</dbReference>
<evidence type="ECO:0000313" key="8">
    <source>
        <dbReference type="EMBL" id="SEN19853.1"/>
    </source>
</evidence>
<dbReference type="AlphaFoldDB" id="A0A1H8EK45"/>
<proteinExistence type="inferred from homology"/>
<dbReference type="InterPro" id="IPR029056">
    <property type="entry name" value="Ribokinase-like"/>
</dbReference>
<dbReference type="Gene3D" id="3.40.1190.20">
    <property type="match status" value="1"/>
</dbReference>
<protein>
    <recommendedName>
        <fullName evidence="6">5-dehydro-2-deoxygluconokinase</fullName>
        <ecNumber evidence="6">2.7.1.92</ecNumber>
    </recommendedName>
    <alternativeName>
        <fullName evidence="6">2-deoxy-5-keto-D-gluconate kinase</fullName>
        <shortName evidence="6">DKG kinase</shortName>
    </alternativeName>
</protein>
<gene>
    <name evidence="6" type="primary">iolC</name>
    <name evidence="8" type="ORF">SAMN05444955_10738</name>
</gene>
<dbReference type="InterPro" id="IPR011611">
    <property type="entry name" value="PfkB_dom"/>
</dbReference>
<dbReference type="STRING" id="1173111.SAMN05444955_10738"/>
<dbReference type="PANTHER" id="PTHR43085:SF49">
    <property type="entry name" value="5-DEHYDRO-2-DEOXYGLUCONOKINASE"/>
    <property type="match status" value="1"/>
</dbReference>
<dbReference type="HAMAP" id="MF_01668">
    <property type="entry name" value="IolC"/>
    <property type="match status" value="1"/>
</dbReference>
<dbReference type="Proteomes" id="UP000199695">
    <property type="component" value="Unassembled WGS sequence"/>
</dbReference>
<comment type="catalytic activity">
    <reaction evidence="6">
        <text>5-dehydro-2-deoxy-D-gluconate + ATP = 6-phospho-5-dehydro-2-deoxy-D-gluconate + ADP + H(+)</text>
        <dbReference type="Rhea" id="RHEA:13497"/>
        <dbReference type="ChEBI" id="CHEBI:15378"/>
        <dbReference type="ChEBI" id="CHEBI:16669"/>
        <dbReference type="ChEBI" id="CHEBI:30616"/>
        <dbReference type="ChEBI" id="CHEBI:57949"/>
        <dbReference type="ChEBI" id="CHEBI:456216"/>
        <dbReference type="EC" id="2.7.1.92"/>
    </reaction>
</comment>
<dbReference type="Gene3D" id="2.20.150.10">
    <property type="entry name" value="putative 5-dehydro-2- deoxygluconokinase"/>
    <property type="match status" value="1"/>
</dbReference>
<dbReference type="InterPro" id="IPR002173">
    <property type="entry name" value="Carboh/pur_kinase_PfkB_CS"/>
</dbReference>
<dbReference type="PROSITE" id="PS00584">
    <property type="entry name" value="PFKB_KINASES_2"/>
    <property type="match status" value="1"/>
</dbReference>
<dbReference type="InterPro" id="IPR023314">
    <property type="entry name" value="Myo_inos_IolC-like_sf"/>
</dbReference>
<dbReference type="EC" id="2.7.1.92" evidence="6"/>
<evidence type="ECO:0000256" key="4">
    <source>
        <dbReference type="ARBA" id="ARBA00022777"/>
    </source>
</evidence>
<dbReference type="RefSeq" id="WP_089968218.1">
    <property type="nucleotide sequence ID" value="NZ_FOCQ01000007.1"/>
</dbReference>
<dbReference type="OrthoDB" id="9813569at2"/>
<comment type="pathway">
    <text evidence="6">Polyol metabolism; myo-inositol degradation into acetyl-CoA; acetyl-CoA from myo-inositol: step 5/7.</text>
</comment>
<feature type="domain" description="Carbohydrate kinase PfkB" evidence="7">
    <location>
        <begin position="16"/>
        <end position="317"/>
    </location>
</feature>
<comment type="similarity">
    <text evidence="1 6">Belongs to the carbohydrate kinase PfkB family.</text>
</comment>
<organism evidence="8 9">
    <name type="scientific">Lihuaxuella thermophila</name>
    <dbReference type="NCBI Taxonomy" id="1173111"/>
    <lineage>
        <taxon>Bacteria</taxon>
        <taxon>Bacillati</taxon>
        <taxon>Bacillota</taxon>
        <taxon>Bacilli</taxon>
        <taxon>Bacillales</taxon>
        <taxon>Thermoactinomycetaceae</taxon>
        <taxon>Lihuaxuella</taxon>
    </lineage>
</organism>
<evidence type="ECO:0000256" key="2">
    <source>
        <dbReference type="ARBA" id="ARBA00022679"/>
    </source>
</evidence>
<dbReference type="InterPro" id="IPR050306">
    <property type="entry name" value="PfkB_Carbo_kinase"/>
</dbReference>
<dbReference type="PANTHER" id="PTHR43085">
    <property type="entry name" value="HEXOKINASE FAMILY MEMBER"/>
    <property type="match status" value="1"/>
</dbReference>
<dbReference type="NCBIfam" id="TIGR04382">
    <property type="entry name" value="myo_inos_iolC_N"/>
    <property type="match status" value="1"/>
</dbReference>
<evidence type="ECO:0000256" key="6">
    <source>
        <dbReference type="HAMAP-Rule" id="MF_01668"/>
    </source>
</evidence>